<evidence type="ECO:0000313" key="2">
    <source>
        <dbReference type="EMBL" id="GIF85479.1"/>
    </source>
</evidence>
<proteinExistence type="predicted"/>
<sequence>MAHLDEPAPTPYAPPATGTVTVYRGATLFDGTGAPARPGMSITVDGARITAVGPDAEVPAGARVVELAGRCVIPGLIDAHQHLATPPNREAAEAALRRQVYGGVTAIRDMADDLRHIADLTRGTLVGEIPGPDIHYAALMAGPGFFDDPRTWQVSQGETPGHVPWMQAIDDDTDLVMAVALARGTHAKAIKVYAELPAHLVAAITAEAKRQGIGVWAHAATFPATPGEVVAAGVDAVSHITLIAQEAADEPLTSYKTKPLLDVERLTGDGDPRLDALYAAMRERGTVLDATASMWTFLGEQAGDADAKARAAANDTLSAKLTADAYRAGVLLATGTDYETEPDEPFPSLHLELRYLAERCGIPAAEVLVCATRTGAISAGALADMGTVEPGKLANFVVLAADPTADLANLSTIEYTVKRGHRFDRADYTEDAR</sequence>
<accession>A0A8J3JYR4</accession>
<dbReference type="InterPro" id="IPR011059">
    <property type="entry name" value="Metal-dep_hydrolase_composite"/>
</dbReference>
<name>A0A8J3JYR4_9ACTN</name>
<reference evidence="2 3" key="1">
    <citation type="submission" date="2021-01" db="EMBL/GenBank/DDBJ databases">
        <title>Whole genome shotgun sequence of Catellatospora bangladeshensis NBRC 107357.</title>
        <authorList>
            <person name="Komaki H."/>
            <person name="Tamura T."/>
        </authorList>
    </citation>
    <scope>NUCLEOTIDE SEQUENCE [LARGE SCALE GENOMIC DNA]</scope>
    <source>
        <strain evidence="2 3">NBRC 107357</strain>
    </source>
</reference>
<keyword evidence="3" id="KW-1185">Reference proteome</keyword>
<dbReference type="InterPro" id="IPR051781">
    <property type="entry name" value="Metallo-dep_Hydrolase"/>
</dbReference>
<organism evidence="2 3">
    <name type="scientific">Catellatospora bangladeshensis</name>
    <dbReference type="NCBI Taxonomy" id="310355"/>
    <lineage>
        <taxon>Bacteria</taxon>
        <taxon>Bacillati</taxon>
        <taxon>Actinomycetota</taxon>
        <taxon>Actinomycetes</taxon>
        <taxon>Micromonosporales</taxon>
        <taxon>Micromonosporaceae</taxon>
        <taxon>Catellatospora</taxon>
    </lineage>
</organism>
<comment type="caution">
    <text evidence="2">The sequence shown here is derived from an EMBL/GenBank/DDBJ whole genome shotgun (WGS) entry which is preliminary data.</text>
</comment>
<dbReference type="InterPro" id="IPR006680">
    <property type="entry name" value="Amidohydro-rel"/>
</dbReference>
<evidence type="ECO:0000313" key="3">
    <source>
        <dbReference type="Proteomes" id="UP000601223"/>
    </source>
</evidence>
<dbReference type="SUPFAM" id="SSF51556">
    <property type="entry name" value="Metallo-dependent hydrolases"/>
    <property type="match status" value="1"/>
</dbReference>
<dbReference type="PANTHER" id="PTHR43135:SF3">
    <property type="entry name" value="ALPHA-D-RIBOSE 1-METHYLPHOSPHONATE 5-TRIPHOSPHATE DIPHOSPHATASE"/>
    <property type="match status" value="1"/>
</dbReference>
<dbReference type="Pfam" id="PF01979">
    <property type="entry name" value="Amidohydro_1"/>
    <property type="match status" value="1"/>
</dbReference>
<dbReference type="PANTHER" id="PTHR43135">
    <property type="entry name" value="ALPHA-D-RIBOSE 1-METHYLPHOSPHONATE 5-TRIPHOSPHATE DIPHOSPHATASE"/>
    <property type="match status" value="1"/>
</dbReference>
<dbReference type="Proteomes" id="UP000601223">
    <property type="component" value="Unassembled WGS sequence"/>
</dbReference>
<dbReference type="Gene3D" id="3.40.50.10910">
    <property type="entry name" value="Amidohydrolase"/>
    <property type="match status" value="1"/>
</dbReference>
<dbReference type="Gene3D" id="3.30.110.90">
    <property type="entry name" value="Amidohydrolase"/>
    <property type="match status" value="1"/>
</dbReference>
<dbReference type="Gene3D" id="2.30.40.10">
    <property type="entry name" value="Urease, subunit C, domain 1"/>
    <property type="match status" value="1"/>
</dbReference>
<dbReference type="InterPro" id="IPR032466">
    <property type="entry name" value="Metal_Hydrolase"/>
</dbReference>
<dbReference type="Gene3D" id="1.20.58.520">
    <property type="entry name" value="Amidohydrolase"/>
    <property type="match status" value="1"/>
</dbReference>
<dbReference type="GO" id="GO:0016810">
    <property type="term" value="F:hydrolase activity, acting on carbon-nitrogen (but not peptide) bonds"/>
    <property type="evidence" value="ECO:0007669"/>
    <property type="project" value="InterPro"/>
</dbReference>
<dbReference type="RefSeq" id="WP_203755424.1">
    <property type="nucleotide sequence ID" value="NZ_BONF01000047.1"/>
</dbReference>
<evidence type="ECO:0000259" key="1">
    <source>
        <dbReference type="Pfam" id="PF01979"/>
    </source>
</evidence>
<dbReference type="EMBL" id="BONF01000047">
    <property type="protein sequence ID" value="GIF85479.1"/>
    <property type="molecule type" value="Genomic_DNA"/>
</dbReference>
<gene>
    <name evidence="2" type="ORF">Cba03nite_68280</name>
</gene>
<dbReference type="SUPFAM" id="SSF51338">
    <property type="entry name" value="Composite domain of metallo-dependent hydrolases"/>
    <property type="match status" value="1"/>
</dbReference>
<dbReference type="AlphaFoldDB" id="A0A8J3JYR4"/>
<protein>
    <submittedName>
        <fullName evidence="2">Amidohydrolase</fullName>
    </submittedName>
</protein>
<feature type="domain" description="Amidohydrolase-related" evidence="1">
    <location>
        <begin position="72"/>
        <end position="420"/>
    </location>
</feature>